<keyword evidence="3" id="KW-1185">Reference proteome</keyword>
<name>A0AAV8PSA0_ENSVE</name>
<dbReference type="Proteomes" id="UP001222027">
    <property type="component" value="Unassembled WGS sequence"/>
</dbReference>
<dbReference type="AlphaFoldDB" id="A0AAV8PSA0"/>
<evidence type="ECO:0000256" key="1">
    <source>
        <dbReference type="SAM" id="MobiDB-lite"/>
    </source>
</evidence>
<feature type="region of interest" description="Disordered" evidence="1">
    <location>
        <begin position="45"/>
        <end position="71"/>
    </location>
</feature>
<dbReference type="EMBL" id="JAQQAF010000020">
    <property type="protein sequence ID" value="KAJ8455751.1"/>
    <property type="molecule type" value="Genomic_DNA"/>
</dbReference>
<sequence length="71" mass="7775">MDKTAATANVLSSSTRKRVEGMSWLLLDCDPAWVFGFTDHVHRASTAPLQPASLRPRAPDRVGGTKNKKKP</sequence>
<evidence type="ECO:0000313" key="2">
    <source>
        <dbReference type="EMBL" id="KAJ8455751.1"/>
    </source>
</evidence>
<proteinExistence type="predicted"/>
<comment type="caution">
    <text evidence="2">The sequence shown here is derived from an EMBL/GenBank/DDBJ whole genome shotgun (WGS) entry which is preliminary data.</text>
</comment>
<protein>
    <submittedName>
        <fullName evidence="2">Uncharacterized protein</fullName>
    </submittedName>
</protein>
<evidence type="ECO:0000313" key="3">
    <source>
        <dbReference type="Proteomes" id="UP001222027"/>
    </source>
</evidence>
<reference evidence="2 3" key="1">
    <citation type="submission" date="2022-12" db="EMBL/GenBank/DDBJ databases">
        <title>Chromosome-scale assembly of the Ensete ventricosum genome.</title>
        <authorList>
            <person name="Dussert Y."/>
            <person name="Stocks J."/>
            <person name="Wendawek A."/>
            <person name="Woldeyes F."/>
            <person name="Nichols R.A."/>
            <person name="Borrell J.S."/>
        </authorList>
    </citation>
    <scope>NUCLEOTIDE SEQUENCE [LARGE SCALE GENOMIC DNA]</scope>
    <source>
        <strain evidence="3">cv. Maze</strain>
        <tissue evidence="2">Seeds</tissue>
    </source>
</reference>
<organism evidence="2 3">
    <name type="scientific">Ensete ventricosum</name>
    <name type="common">Abyssinian banana</name>
    <name type="synonym">Musa ensete</name>
    <dbReference type="NCBI Taxonomy" id="4639"/>
    <lineage>
        <taxon>Eukaryota</taxon>
        <taxon>Viridiplantae</taxon>
        <taxon>Streptophyta</taxon>
        <taxon>Embryophyta</taxon>
        <taxon>Tracheophyta</taxon>
        <taxon>Spermatophyta</taxon>
        <taxon>Magnoliopsida</taxon>
        <taxon>Liliopsida</taxon>
        <taxon>Zingiberales</taxon>
        <taxon>Musaceae</taxon>
        <taxon>Ensete</taxon>
    </lineage>
</organism>
<gene>
    <name evidence="2" type="ORF">OPV22_034997</name>
</gene>
<accession>A0AAV8PSA0</accession>